<evidence type="ECO:0000313" key="4">
    <source>
        <dbReference type="EMBL" id="SUZ61153.1"/>
    </source>
</evidence>
<feature type="non-terminal residue" evidence="4">
    <location>
        <position position="1"/>
    </location>
</feature>
<dbReference type="AlphaFoldDB" id="A0A381P675"/>
<dbReference type="Pfam" id="PF00583">
    <property type="entry name" value="Acetyltransf_1"/>
    <property type="match status" value="1"/>
</dbReference>
<sequence length="289" mass="31917">LPVVNYTNKHNSALAEFVATHDTTNTEIHDLSLRTFRGVLGQPGFDPTENCLVLENAGEIKGLAFVFREFPIGRSIIEVMTSPELAGSPDELELVRRAVARAEAEKLNVAHICVMPDSRRGVVLEQASFTKVRTYLDMSWNQDQLPNLELPQNYSVRSYQKGDTPLLTRIQNDAFTGSWGFCPNTEEQIEYRTHMPNTSEAGILFLFEGDNPAGYCWTVLVPGGKGIRGVIGMIGVLPDYRGKGMSRHILQAGMKHLRSIGLAEIGLEVDGENDAAVRLYTSTGFKTMG</sequence>
<evidence type="ECO:0000256" key="2">
    <source>
        <dbReference type="ARBA" id="ARBA00023315"/>
    </source>
</evidence>
<protein>
    <recommendedName>
        <fullName evidence="3">N-acetyltransferase domain-containing protein</fullName>
    </recommendedName>
</protein>
<organism evidence="4">
    <name type="scientific">marine metagenome</name>
    <dbReference type="NCBI Taxonomy" id="408172"/>
    <lineage>
        <taxon>unclassified sequences</taxon>
        <taxon>metagenomes</taxon>
        <taxon>ecological metagenomes</taxon>
    </lineage>
</organism>
<reference evidence="4" key="1">
    <citation type="submission" date="2018-05" db="EMBL/GenBank/DDBJ databases">
        <authorList>
            <person name="Lanie J.A."/>
            <person name="Ng W.-L."/>
            <person name="Kazmierczak K.M."/>
            <person name="Andrzejewski T.M."/>
            <person name="Davidsen T.M."/>
            <person name="Wayne K.J."/>
            <person name="Tettelin H."/>
            <person name="Glass J.I."/>
            <person name="Rusch D."/>
            <person name="Podicherti R."/>
            <person name="Tsui H.-C.T."/>
            <person name="Winkler M.E."/>
        </authorList>
    </citation>
    <scope>NUCLEOTIDE SEQUENCE</scope>
</reference>
<evidence type="ECO:0000259" key="3">
    <source>
        <dbReference type="PROSITE" id="PS51186"/>
    </source>
</evidence>
<dbReference type="PANTHER" id="PTHR43420:SF12">
    <property type="entry name" value="N-ACETYLTRANSFERASE DOMAIN-CONTAINING PROTEIN"/>
    <property type="match status" value="1"/>
</dbReference>
<dbReference type="CDD" id="cd04301">
    <property type="entry name" value="NAT_SF"/>
    <property type="match status" value="1"/>
</dbReference>
<dbReference type="InterPro" id="IPR016181">
    <property type="entry name" value="Acyl_CoA_acyltransferase"/>
</dbReference>
<proteinExistence type="predicted"/>
<dbReference type="EMBL" id="UINC01000784">
    <property type="protein sequence ID" value="SUZ61153.1"/>
    <property type="molecule type" value="Genomic_DNA"/>
</dbReference>
<dbReference type="Gene3D" id="3.40.630.30">
    <property type="match status" value="1"/>
</dbReference>
<keyword evidence="1" id="KW-0808">Transferase</keyword>
<dbReference type="SUPFAM" id="SSF55729">
    <property type="entry name" value="Acyl-CoA N-acyltransferases (Nat)"/>
    <property type="match status" value="1"/>
</dbReference>
<dbReference type="InterPro" id="IPR050680">
    <property type="entry name" value="YpeA/RimI_acetyltransf"/>
</dbReference>
<feature type="non-terminal residue" evidence="4">
    <location>
        <position position="289"/>
    </location>
</feature>
<dbReference type="PANTHER" id="PTHR43420">
    <property type="entry name" value="ACETYLTRANSFERASE"/>
    <property type="match status" value="1"/>
</dbReference>
<evidence type="ECO:0000256" key="1">
    <source>
        <dbReference type="ARBA" id="ARBA00022679"/>
    </source>
</evidence>
<dbReference type="PROSITE" id="PS51186">
    <property type="entry name" value="GNAT"/>
    <property type="match status" value="1"/>
</dbReference>
<dbReference type="GO" id="GO:0016747">
    <property type="term" value="F:acyltransferase activity, transferring groups other than amino-acyl groups"/>
    <property type="evidence" value="ECO:0007669"/>
    <property type="project" value="InterPro"/>
</dbReference>
<feature type="domain" description="N-acetyltransferase" evidence="3">
    <location>
        <begin position="154"/>
        <end position="289"/>
    </location>
</feature>
<dbReference type="InterPro" id="IPR000182">
    <property type="entry name" value="GNAT_dom"/>
</dbReference>
<keyword evidence="2" id="KW-0012">Acyltransferase</keyword>
<gene>
    <name evidence="4" type="ORF">METZ01_LOCUS14007</name>
</gene>
<accession>A0A381P675</accession>
<name>A0A381P675_9ZZZZ</name>